<dbReference type="EMBL" id="FWYD01000011">
    <property type="protein sequence ID" value="SMC92828.1"/>
    <property type="molecule type" value="Genomic_DNA"/>
</dbReference>
<dbReference type="PANTHER" id="PTHR42905">
    <property type="entry name" value="PHOSPHOENOLPYRUVATE CARBOXYLASE"/>
    <property type="match status" value="1"/>
</dbReference>
<dbReference type="PANTHER" id="PTHR42905:SF16">
    <property type="entry name" value="CARBOXYPHOSPHONOENOLPYRUVATE PHOSPHONOMUTASE-LIKE PROTEIN (AFU_ORTHOLOGUE AFUA_5G07230)"/>
    <property type="match status" value="1"/>
</dbReference>
<dbReference type="GO" id="GO:0016829">
    <property type="term" value="F:lyase activity"/>
    <property type="evidence" value="ECO:0007669"/>
    <property type="project" value="UniProtKB-KW"/>
</dbReference>
<reference evidence="1 2" key="1">
    <citation type="submission" date="2017-04" db="EMBL/GenBank/DDBJ databases">
        <authorList>
            <person name="Afonso C.L."/>
            <person name="Miller P.J."/>
            <person name="Scott M.A."/>
            <person name="Spackman E."/>
            <person name="Goraichik I."/>
            <person name="Dimitrov K.M."/>
            <person name="Suarez D.L."/>
            <person name="Swayne D.E."/>
        </authorList>
    </citation>
    <scope>NUCLEOTIDE SEQUENCE [LARGE SCALE GENOMIC DNA]</scope>
    <source>
        <strain evidence="1 2">CGMCC 1.12644</strain>
    </source>
</reference>
<name>A0A1W2D6Y9_9RHOB</name>
<dbReference type="SUPFAM" id="SSF51621">
    <property type="entry name" value="Phosphoenolpyruvate/pyruvate domain"/>
    <property type="match status" value="1"/>
</dbReference>
<proteinExistence type="predicted"/>
<dbReference type="AlphaFoldDB" id="A0A1W2D6Y9"/>
<organism evidence="1 2">
    <name type="scientific">Primorskyibacter flagellatus</name>
    <dbReference type="NCBI Taxonomy" id="1387277"/>
    <lineage>
        <taxon>Bacteria</taxon>
        <taxon>Pseudomonadati</taxon>
        <taxon>Pseudomonadota</taxon>
        <taxon>Alphaproteobacteria</taxon>
        <taxon>Rhodobacterales</taxon>
        <taxon>Roseobacteraceae</taxon>
        <taxon>Primorskyibacter</taxon>
    </lineage>
</organism>
<dbReference type="OrthoDB" id="9785398at2"/>
<dbReference type="InterPro" id="IPR040442">
    <property type="entry name" value="Pyrv_kinase-like_dom_sf"/>
</dbReference>
<gene>
    <name evidence="1" type="ORF">SAMN06295998_11123</name>
</gene>
<dbReference type="Gene3D" id="3.20.20.60">
    <property type="entry name" value="Phosphoenolpyruvate-binding domains"/>
    <property type="match status" value="1"/>
</dbReference>
<evidence type="ECO:0000313" key="1">
    <source>
        <dbReference type="EMBL" id="SMC92828.1"/>
    </source>
</evidence>
<protein>
    <submittedName>
        <fullName evidence="1">2-Methylisocitrate lyase, PEP mutase family</fullName>
    </submittedName>
</protein>
<accession>A0A1W2D6Y9</accession>
<dbReference type="Pfam" id="PF13714">
    <property type="entry name" value="PEP_mutase"/>
    <property type="match status" value="1"/>
</dbReference>
<dbReference type="RefSeq" id="WP_084353510.1">
    <property type="nucleotide sequence ID" value="NZ_FWYD01000011.1"/>
</dbReference>
<dbReference type="CDD" id="cd00377">
    <property type="entry name" value="ICL_PEPM"/>
    <property type="match status" value="1"/>
</dbReference>
<evidence type="ECO:0000313" key="2">
    <source>
        <dbReference type="Proteomes" id="UP000192330"/>
    </source>
</evidence>
<keyword evidence="2" id="KW-1185">Reference proteome</keyword>
<dbReference type="STRING" id="1387277.SAMN06295998_11123"/>
<dbReference type="InterPro" id="IPR039556">
    <property type="entry name" value="ICL/PEPM"/>
</dbReference>
<dbReference type="Proteomes" id="UP000192330">
    <property type="component" value="Unassembled WGS sequence"/>
</dbReference>
<keyword evidence="1" id="KW-0456">Lyase</keyword>
<dbReference type="InterPro" id="IPR015813">
    <property type="entry name" value="Pyrv/PenolPyrv_kinase-like_dom"/>
</dbReference>
<sequence>MRHDPGPAFRALHVPGVPFILANAWDIGSARMLAAMGAQAIGTSSAAHAFTLGRPDGGQISRDEALAHAAELVSATSLPVSGDFENGFGDAPEDCADTVRLSAEVGLAGLSIEDAAPPDAAAYPPDLAAERIRAASAAARALPRDMVLVARADGVMNGQYDLDEALRRIAAFEEAGADCVYIPLPPRFTDLARICATTRLPVNALVAGPFTAHARTEFAAAGVARLSLGSALARATHRVIREAAAEMFGKGSFISLGQSIAGPEVDALLSKGARG</sequence>